<comment type="caution">
    <text evidence="1">The sequence shown here is derived from an EMBL/GenBank/DDBJ whole genome shotgun (WGS) entry which is preliminary data.</text>
</comment>
<dbReference type="EMBL" id="AGUE01000135">
    <property type="protein sequence ID" value="EHK98770.1"/>
    <property type="molecule type" value="Genomic_DNA"/>
</dbReference>
<proteinExistence type="predicted"/>
<accession>H0ERF9</accession>
<evidence type="ECO:0000313" key="1">
    <source>
        <dbReference type="EMBL" id="EHK98770.1"/>
    </source>
</evidence>
<gene>
    <name evidence="1" type="ORF">M7I_5278</name>
</gene>
<dbReference type="HOGENOM" id="CLU_3368601_0_0_1"/>
<evidence type="ECO:0000313" key="2">
    <source>
        <dbReference type="Proteomes" id="UP000005446"/>
    </source>
</evidence>
<keyword evidence="2" id="KW-1185">Reference proteome</keyword>
<dbReference type="Proteomes" id="UP000005446">
    <property type="component" value="Unassembled WGS sequence"/>
</dbReference>
<name>H0ERF9_GLAL7</name>
<sequence length="35" mass="4245">MSCDTFKEYITADQLTEKQTQQSLYVKSRKEQERM</sequence>
<dbReference type="InParanoid" id="H0ERF9"/>
<dbReference type="AlphaFoldDB" id="H0ERF9"/>
<protein>
    <submittedName>
        <fullName evidence="1">Uncharacterized protein</fullName>
    </submittedName>
</protein>
<organism evidence="1 2">
    <name type="scientific">Glarea lozoyensis (strain ATCC 74030 / MF5533)</name>
    <dbReference type="NCBI Taxonomy" id="1104152"/>
    <lineage>
        <taxon>Eukaryota</taxon>
        <taxon>Fungi</taxon>
        <taxon>Dikarya</taxon>
        <taxon>Ascomycota</taxon>
        <taxon>Pezizomycotina</taxon>
        <taxon>Leotiomycetes</taxon>
        <taxon>Helotiales</taxon>
        <taxon>Helotiaceae</taxon>
        <taxon>Glarea</taxon>
    </lineage>
</organism>
<reference evidence="1 2" key="1">
    <citation type="journal article" date="2012" name="Eukaryot. Cell">
        <title>Genome sequence of the fungus Glarea lozoyensis: the first genome sequence of a species from the Helotiaceae family.</title>
        <authorList>
            <person name="Youssar L."/>
            <person name="Gruening B.A."/>
            <person name="Erxleben A."/>
            <person name="Guenther S."/>
            <person name="Huettel W."/>
        </authorList>
    </citation>
    <scope>NUCLEOTIDE SEQUENCE [LARGE SCALE GENOMIC DNA]</scope>
    <source>
        <strain evidence="2">ATCC 74030 / MF5533</strain>
    </source>
</reference>